<dbReference type="InterPro" id="IPR036388">
    <property type="entry name" value="WH-like_DNA-bd_sf"/>
</dbReference>
<protein>
    <submittedName>
        <fullName evidence="10">NBS-LRR-like resistance protein</fullName>
    </submittedName>
</protein>
<dbReference type="InterPro" id="IPR044974">
    <property type="entry name" value="Disease_R_plants"/>
</dbReference>
<feature type="domain" description="Disease resistance protein winged helix" evidence="8">
    <location>
        <begin position="445"/>
        <end position="512"/>
    </location>
</feature>
<dbReference type="InterPro" id="IPR027417">
    <property type="entry name" value="P-loop_NTPase"/>
</dbReference>
<feature type="domain" description="Disease resistance N-terminal" evidence="7">
    <location>
        <begin position="44"/>
        <end position="103"/>
    </location>
</feature>
<dbReference type="AlphaFoldDB" id="A0AAV8CSZ6"/>
<evidence type="ECO:0000256" key="1">
    <source>
        <dbReference type="ARBA" id="ARBA00008894"/>
    </source>
</evidence>
<reference evidence="10" key="1">
    <citation type="submission" date="2022-08" db="EMBL/GenBank/DDBJ databases">
        <authorList>
            <person name="Marques A."/>
        </authorList>
    </citation>
    <scope>NUCLEOTIDE SEQUENCE</scope>
    <source>
        <strain evidence="10">RhyPub2mFocal</strain>
        <tissue evidence="10">Leaves</tissue>
    </source>
</reference>
<evidence type="ECO:0000313" key="10">
    <source>
        <dbReference type="EMBL" id="KAJ4757277.1"/>
    </source>
</evidence>
<dbReference type="Gene3D" id="3.40.50.300">
    <property type="entry name" value="P-loop containing nucleotide triphosphate hydrolases"/>
    <property type="match status" value="1"/>
</dbReference>
<dbReference type="InterPro" id="IPR042197">
    <property type="entry name" value="Apaf_helical"/>
</dbReference>
<dbReference type="Gene3D" id="3.80.10.10">
    <property type="entry name" value="Ribonuclease Inhibitor"/>
    <property type="match status" value="2"/>
</dbReference>
<sequence length="940" mass="107277">MENKETIFTKLKNHIEAFDFISRKLASPLCKKFNHFSKPTFIDDKALKKLKLKMEAIRATLIKADALAMNDVQDRLWLRELRNLECCAEDVVEKLQFESMRTTRLEEFKLELLTRKGESRNGELTYLFSSEPSRNLIAKINMISNKYRDIAKDRDALRITDDDATRLLHPNRQTPTSSFPKGKLFGREKDVNEVIKLLVSEDIDNKSIFSTIPLVGMAGVGKTTLAQHLLQKETVKSEFDLMIWVYLSQQSGVVEATRKIVEVITKSECTLTELESLHHEVVSQIKGKKFLLVFDDMWDENPENWSTLTIPLKYGAKGSKILVTTRSSKVSQIMSPKKRYLNRLSDDECWSVCQQRACHSNAFDLSADLVKIGKKIAAKCKGLPLAAEAVGGMLSRSVDPKHWKEVLENPLWLEDGDANPILPVLIVSYEFLPLDRKRCFAYCSLFPKGYRFNKSKLMQLWIAQGFIKDADTKCFNDLVDRGFFQYSPSQYSSSHYRSEGIYIMHDLYHELAEYVSGCEYNRIDNYKVTKLDDMVRHSSLVQQEPHSEEAIQLGSLGCTDLHSFLFVGRTEIKIDEIPIKIDEIHFCLNVPCEIFRNLECLRALDLSNTDIAMLPFSIGNLIHLRYLSLENTRIRCLPDSIGGLLNLFTLNLDSCYFLEELPKAIKLLDNLRHLYLSFKRDCYIWMPSGIGKLTNLQTLPLFVVGSDPDSCGIEELGDLEKLSEELCILGLNNVLNAQFAQQAKINTKPKLQKLTLEWSLAGSTSADSSEESSKVLEILEPNPNLEELHIWGFPGTKYPSWLNYPKFKLVSLDLKDCRNLESLPSLGRLANLKHLYIQSMARLQHIGNDFYGSSDFYQRSVAFPVLETLMFKKMDDWEEWVGGASGDFPCLRFLFLNSCTKLRLLPQLPPSVNLRVTKCPVLNVSVSRPVLEYAQCISSA</sequence>
<dbReference type="InterPro" id="IPR002182">
    <property type="entry name" value="NB-ARC"/>
</dbReference>
<dbReference type="Pfam" id="PF18052">
    <property type="entry name" value="Rx_N"/>
    <property type="match status" value="1"/>
</dbReference>
<comment type="similarity">
    <text evidence="1">Belongs to the disease resistance NB-LRR family.</text>
</comment>
<dbReference type="Proteomes" id="UP001140206">
    <property type="component" value="Chromosome 4"/>
</dbReference>
<comment type="caution">
    <text evidence="10">The sequence shown here is derived from an EMBL/GenBank/DDBJ whole genome shotgun (WGS) entry which is preliminary data.</text>
</comment>
<keyword evidence="11" id="KW-1185">Reference proteome</keyword>
<dbReference type="InterPro" id="IPR056789">
    <property type="entry name" value="LRR_R13L1-DRL21"/>
</dbReference>
<dbReference type="FunFam" id="3.40.50.300:FF:001091">
    <property type="entry name" value="Probable disease resistance protein At1g61300"/>
    <property type="match status" value="1"/>
</dbReference>
<dbReference type="InterPro" id="IPR041118">
    <property type="entry name" value="Rx_N"/>
</dbReference>
<dbReference type="Gene3D" id="1.20.5.4130">
    <property type="match status" value="1"/>
</dbReference>
<dbReference type="Pfam" id="PF00931">
    <property type="entry name" value="NB-ARC"/>
    <property type="match status" value="1"/>
</dbReference>
<accession>A0AAV8CSZ6</accession>
<keyword evidence="3" id="KW-0677">Repeat</keyword>
<dbReference type="SUPFAM" id="SSF52540">
    <property type="entry name" value="P-loop containing nucleoside triphosphate hydrolases"/>
    <property type="match status" value="1"/>
</dbReference>
<dbReference type="Gene3D" id="1.10.8.430">
    <property type="entry name" value="Helical domain of apoptotic protease-activating factors"/>
    <property type="match status" value="1"/>
</dbReference>
<dbReference type="InterPro" id="IPR032675">
    <property type="entry name" value="LRR_dom_sf"/>
</dbReference>
<organism evidence="10 11">
    <name type="scientific">Rhynchospora pubera</name>
    <dbReference type="NCBI Taxonomy" id="906938"/>
    <lineage>
        <taxon>Eukaryota</taxon>
        <taxon>Viridiplantae</taxon>
        <taxon>Streptophyta</taxon>
        <taxon>Embryophyta</taxon>
        <taxon>Tracheophyta</taxon>
        <taxon>Spermatophyta</taxon>
        <taxon>Magnoliopsida</taxon>
        <taxon>Liliopsida</taxon>
        <taxon>Poales</taxon>
        <taxon>Cyperaceae</taxon>
        <taxon>Cyperoideae</taxon>
        <taxon>Rhynchosporeae</taxon>
        <taxon>Rhynchospora</taxon>
    </lineage>
</organism>
<feature type="domain" description="NB-ARC" evidence="6">
    <location>
        <begin position="187"/>
        <end position="360"/>
    </location>
</feature>
<dbReference type="Pfam" id="PF23559">
    <property type="entry name" value="WHD_DRP"/>
    <property type="match status" value="1"/>
</dbReference>
<dbReference type="PANTHER" id="PTHR23155:SF1068">
    <property type="entry name" value="OS07G0273900 PROTEIN"/>
    <property type="match status" value="1"/>
</dbReference>
<dbReference type="PANTHER" id="PTHR23155">
    <property type="entry name" value="DISEASE RESISTANCE PROTEIN RP"/>
    <property type="match status" value="1"/>
</dbReference>
<dbReference type="GO" id="GO:0043531">
    <property type="term" value="F:ADP binding"/>
    <property type="evidence" value="ECO:0007669"/>
    <property type="project" value="InterPro"/>
</dbReference>
<proteinExistence type="inferred from homology"/>
<evidence type="ECO:0000256" key="4">
    <source>
        <dbReference type="ARBA" id="ARBA00022741"/>
    </source>
</evidence>
<dbReference type="InterPro" id="IPR058922">
    <property type="entry name" value="WHD_DRP"/>
</dbReference>
<dbReference type="SUPFAM" id="SSF52058">
    <property type="entry name" value="L domain-like"/>
    <property type="match status" value="1"/>
</dbReference>
<name>A0AAV8CSZ6_9POAL</name>
<evidence type="ECO:0000259" key="9">
    <source>
        <dbReference type="Pfam" id="PF25019"/>
    </source>
</evidence>
<dbReference type="GO" id="GO:0098542">
    <property type="term" value="P:defense response to other organism"/>
    <property type="evidence" value="ECO:0007669"/>
    <property type="project" value="TreeGrafter"/>
</dbReference>
<feature type="domain" description="R13L1/DRL21-like LRR repeat region" evidence="9">
    <location>
        <begin position="713"/>
        <end position="840"/>
    </location>
</feature>
<evidence type="ECO:0000259" key="7">
    <source>
        <dbReference type="Pfam" id="PF18052"/>
    </source>
</evidence>
<dbReference type="Pfam" id="PF25019">
    <property type="entry name" value="LRR_R13L1-DRL21"/>
    <property type="match status" value="1"/>
</dbReference>
<keyword evidence="5" id="KW-0611">Plant defense</keyword>
<dbReference type="Gene3D" id="1.10.10.10">
    <property type="entry name" value="Winged helix-like DNA-binding domain superfamily/Winged helix DNA-binding domain"/>
    <property type="match status" value="1"/>
</dbReference>
<evidence type="ECO:0000256" key="3">
    <source>
        <dbReference type="ARBA" id="ARBA00022737"/>
    </source>
</evidence>
<keyword evidence="4" id="KW-0547">Nucleotide-binding</keyword>
<gene>
    <name evidence="10" type="ORF">LUZ62_067652</name>
</gene>
<evidence type="ECO:0000256" key="2">
    <source>
        <dbReference type="ARBA" id="ARBA00022614"/>
    </source>
</evidence>
<dbReference type="EMBL" id="JAMFTS010000004">
    <property type="protein sequence ID" value="KAJ4757277.1"/>
    <property type="molecule type" value="Genomic_DNA"/>
</dbReference>
<evidence type="ECO:0000259" key="6">
    <source>
        <dbReference type="Pfam" id="PF00931"/>
    </source>
</evidence>
<evidence type="ECO:0000256" key="5">
    <source>
        <dbReference type="ARBA" id="ARBA00022821"/>
    </source>
</evidence>
<evidence type="ECO:0000313" key="11">
    <source>
        <dbReference type="Proteomes" id="UP001140206"/>
    </source>
</evidence>
<evidence type="ECO:0000259" key="8">
    <source>
        <dbReference type="Pfam" id="PF23559"/>
    </source>
</evidence>
<dbReference type="PRINTS" id="PR00364">
    <property type="entry name" value="DISEASERSIST"/>
</dbReference>
<keyword evidence="2" id="KW-0433">Leucine-rich repeat</keyword>